<sequence>MNEERSILDSTALCGDVVARMEALANDRVQWEKVWADIADYCLPDHARFVPGASSSAATRYDLMAQGPASVDRGRVRFDDTALRAVDRLASGMESLVTPQSEKWHGLAVTDPLAPEPTDEEAEYFETYRDYMFAVRYNSRSGFIGAHQKALRSAIALGTGVVFVEESLGREAHAVPALYRYLPLSECYLAVDAQGEPDTLYRKFTMSARQMRQRFGEEALADNVLRASESATEKDRLFTVIHAVQPRKDVDCEAGGAARKAPFASFYVDRDNNRMLGEGGFYEFPFVVYYWAPVETMPYAQSPVMMALADIKGLNAIRKTTLRGLQQYLDPPMAIAHDGVMNRPNLNPRAINYNAIDSNGRMKIQPILTQQRPDFAQQMIDAERQGVNDSLYVTLFQILLRNPNMTATEAMIRANEKGELLGPAGGKIQQAMAREVERLAGILERKGAMREGSPLAPPASLAGRDFGARFTSPLDRLRRSAEGLGIQRTLQTIMPLMEADPSVIDNFDLDEIARLTCEIEGAPHRILKRIDERDAARQQRQQMTALQQGLAMAKTGGEAAKNLVPALGQAATMAQGGSPTNGAPGSGGPATGGKPGKAPT</sequence>
<name>A0ABU0FDE8_9HYPH</name>
<gene>
    <name evidence="5" type="ORF">J3R73_001981</name>
</gene>
<keyword evidence="3" id="KW-0231">Viral genome packaging</keyword>
<comment type="caution">
    <text evidence="5">The sequence shown here is derived from an EMBL/GenBank/DDBJ whole genome shotgun (WGS) entry which is preliminary data.</text>
</comment>
<proteinExistence type="predicted"/>
<evidence type="ECO:0000256" key="2">
    <source>
        <dbReference type="ARBA" id="ARBA00022612"/>
    </source>
</evidence>
<evidence type="ECO:0000313" key="6">
    <source>
        <dbReference type="Proteomes" id="UP001237448"/>
    </source>
</evidence>
<dbReference type="Proteomes" id="UP001237448">
    <property type="component" value="Unassembled WGS sequence"/>
</dbReference>
<reference evidence="5 6" key="1">
    <citation type="submission" date="2023-07" db="EMBL/GenBank/DDBJ databases">
        <title>Genomic Encyclopedia of Type Strains, Phase IV (KMG-IV): sequencing the most valuable type-strain genomes for metagenomic binning, comparative biology and taxonomic classification.</title>
        <authorList>
            <person name="Goeker M."/>
        </authorList>
    </citation>
    <scope>NUCLEOTIDE SEQUENCE [LARGE SCALE GENOMIC DNA]</scope>
    <source>
        <strain evidence="5 6">DSM 5896</strain>
    </source>
</reference>
<dbReference type="InterPro" id="IPR020991">
    <property type="entry name" value="Connector_podovirus"/>
</dbReference>
<dbReference type="Pfam" id="PF12236">
    <property type="entry name" value="Head-tail_con"/>
    <property type="match status" value="1"/>
</dbReference>
<protein>
    <submittedName>
        <fullName evidence="5">Uncharacterized protein</fullName>
    </submittedName>
</protein>
<feature type="region of interest" description="Disordered" evidence="4">
    <location>
        <begin position="570"/>
        <end position="600"/>
    </location>
</feature>
<comment type="subcellular location">
    <subcellularLocation>
        <location evidence="1">Virion</location>
    </subcellularLocation>
</comment>
<organism evidence="5 6">
    <name type="scientific">Labrys monachus</name>
    <dbReference type="NCBI Taxonomy" id="217067"/>
    <lineage>
        <taxon>Bacteria</taxon>
        <taxon>Pseudomonadati</taxon>
        <taxon>Pseudomonadota</taxon>
        <taxon>Alphaproteobacteria</taxon>
        <taxon>Hyphomicrobiales</taxon>
        <taxon>Xanthobacteraceae</taxon>
        <taxon>Labrys</taxon>
    </lineage>
</organism>
<dbReference type="EMBL" id="JAUSVK010000001">
    <property type="protein sequence ID" value="MDQ0392189.1"/>
    <property type="molecule type" value="Genomic_DNA"/>
</dbReference>
<dbReference type="RefSeq" id="WP_307425702.1">
    <property type="nucleotide sequence ID" value="NZ_JAUSVK010000001.1"/>
</dbReference>
<evidence type="ECO:0000256" key="1">
    <source>
        <dbReference type="ARBA" id="ARBA00004328"/>
    </source>
</evidence>
<accession>A0ABU0FDE8</accession>
<evidence type="ECO:0000313" key="5">
    <source>
        <dbReference type="EMBL" id="MDQ0392189.1"/>
    </source>
</evidence>
<evidence type="ECO:0000256" key="4">
    <source>
        <dbReference type="SAM" id="MobiDB-lite"/>
    </source>
</evidence>
<keyword evidence="6" id="KW-1185">Reference proteome</keyword>
<keyword evidence="2" id="KW-1188">Viral release from host cell</keyword>
<feature type="compositionally biased region" description="Gly residues" evidence="4">
    <location>
        <begin position="584"/>
        <end position="600"/>
    </location>
</feature>
<evidence type="ECO:0000256" key="3">
    <source>
        <dbReference type="ARBA" id="ARBA00023219"/>
    </source>
</evidence>